<evidence type="ECO:0000313" key="5">
    <source>
        <dbReference type="Proteomes" id="UP000475582"/>
    </source>
</evidence>
<keyword evidence="2" id="KW-0677">Repeat</keyword>
<dbReference type="InterPro" id="IPR011024">
    <property type="entry name" value="G_crystallin-like"/>
</dbReference>
<feature type="domain" description="Beta/gamma crystallin 'Greek key'" evidence="3">
    <location>
        <begin position="125"/>
        <end position="164"/>
    </location>
</feature>
<keyword evidence="5" id="KW-1185">Reference proteome</keyword>
<evidence type="ECO:0000256" key="1">
    <source>
        <dbReference type="ARBA" id="ARBA00009646"/>
    </source>
</evidence>
<evidence type="ECO:0000313" key="4">
    <source>
        <dbReference type="EMBL" id="MTV41396.1"/>
    </source>
</evidence>
<dbReference type="AlphaFoldDB" id="A0A6L6PQL5"/>
<dbReference type="EMBL" id="WNKY01000055">
    <property type="protein sequence ID" value="MTV41396.1"/>
    <property type="molecule type" value="Genomic_DNA"/>
</dbReference>
<dbReference type="SMART" id="SM00247">
    <property type="entry name" value="XTALbg"/>
    <property type="match status" value="1"/>
</dbReference>
<organism evidence="4 5">
    <name type="scientific">Duganella radicis</name>
    <dbReference type="NCBI Taxonomy" id="551988"/>
    <lineage>
        <taxon>Bacteria</taxon>
        <taxon>Pseudomonadati</taxon>
        <taxon>Pseudomonadota</taxon>
        <taxon>Betaproteobacteria</taxon>
        <taxon>Burkholderiales</taxon>
        <taxon>Oxalobacteraceae</taxon>
        <taxon>Telluria group</taxon>
        <taxon>Duganella</taxon>
    </lineage>
</organism>
<accession>A0A6L6PQL5</accession>
<protein>
    <recommendedName>
        <fullName evidence="3">Beta/gamma crystallin 'Greek key' domain-containing protein</fullName>
    </recommendedName>
</protein>
<gene>
    <name evidence="4" type="ORF">GM676_27980</name>
</gene>
<evidence type="ECO:0000259" key="3">
    <source>
        <dbReference type="PROSITE" id="PS50915"/>
    </source>
</evidence>
<dbReference type="Pfam" id="PF00030">
    <property type="entry name" value="Crystall"/>
    <property type="match status" value="1"/>
</dbReference>
<evidence type="ECO:0000256" key="2">
    <source>
        <dbReference type="ARBA" id="ARBA00022737"/>
    </source>
</evidence>
<dbReference type="Gene3D" id="2.60.20.10">
    <property type="entry name" value="Crystallins"/>
    <property type="match status" value="1"/>
</dbReference>
<dbReference type="PROSITE" id="PS50915">
    <property type="entry name" value="CRYSTALLIN_BETA_GAMMA"/>
    <property type="match status" value="1"/>
</dbReference>
<comment type="similarity">
    <text evidence="1">Belongs to the beta/gamma-crystallin family.</text>
</comment>
<sequence>MPTLASWPISTGHASVHREAISRRILGRVKVCGMGRKVRYRNAQFYCVANSFARYDACSALRRCSMPRILAAFLLCASPVVWAGDITLYTREHLGGPAITLHEAAPDLDLQGFNDKTSSVVVHKGSWEVCAEKHYKGKCMVLKEGEYGELKGFDNMISSVREVEPKKVK</sequence>
<dbReference type="SUPFAM" id="SSF49695">
    <property type="entry name" value="gamma-Crystallin-like"/>
    <property type="match status" value="1"/>
</dbReference>
<name>A0A6L6PQL5_9BURK</name>
<dbReference type="InterPro" id="IPR001064">
    <property type="entry name" value="Beta/gamma_crystallin"/>
</dbReference>
<dbReference type="OrthoDB" id="9150808at2"/>
<dbReference type="Proteomes" id="UP000475582">
    <property type="component" value="Unassembled WGS sequence"/>
</dbReference>
<proteinExistence type="inferred from homology"/>
<reference evidence="4 5" key="1">
    <citation type="submission" date="2019-11" db="EMBL/GenBank/DDBJ databases">
        <title>Type strains purchased from KCTC, JCM and DSMZ.</title>
        <authorList>
            <person name="Lu H."/>
        </authorList>
    </citation>
    <scope>NUCLEOTIDE SEQUENCE [LARGE SCALE GENOMIC DNA]</scope>
    <source>
        <strain evidence="4 5">KCTC 22382</strain>
    </source>
</reference>
<comment type="caution">
    <text evidence="4">The sequence shown here is derived from an EMBL/GenBank/DDBJ whole genome shotgun (WGS) entry which is preliminary data.</text>
</comment>